<feature type="active site" evidence="10">
    <location>
        <position position="264"/>
    </location>
</feature>
<keyword evidence="15" id="KW-1185">Reference proteome</keyword>
<dbReference type="Gene3D" id="1.10.150.130">
    <property type="match status" value="1"/>
</dbReference>
<dbReference type="GO" id="GO:0003677">
    <property type="term" value="F:DNA binding"/>
    <property type="evidence" value="ECO:0007669"/>
    <property type="project" value="UniProtKB-UniRule"/>
</dbReference>
<dbReference type="NCBIfam" id="TIGR02224">
    <property type="entry name" value="recomb_XerC"/>
    <property type="match status" value="1"/>
</dbReference>
<dbReference type="RefSeq" id="WP_061535468.1">
    <property type="nucleotide sequence ID" value="NZ_CP013233.1"/>
</dbReference>
<dbReference type="HAMAP" id="MF_01808">
    <property type="entry name" value="Recomb_XerC_XerD"/>
    <property type="match status" value="1"/>
</dbReference>
<evidence type="ECO:0000259" key="13">
    <source>
        <dbReference type="PROSITE" id="PS51900"/>
    </source>
</evidence>
<dbReference type="InterPro" id="IPR023009">
    <property type="entry name" value="Tyrosine_recombinase_XerC/XerD"/>
</dbReference>
<comment type="subcellular location">
    <subcellularLocation>
        <location evidence="1 10">Cytoplasm</location>
    </subcellularLocation>
</comment>
<reference evidence="14 15" key="1">
    <citation type="submission" date="2015-11" db="EMBL/GenBank/DDBJ databases">
        <title>Exploring the genomic traits of fungus-feeding bacterial genus Collimonas.</title>
        <authorList>
            <person name="Song C."/>
            <person name="Schmidt R."/>
            <person name="de Jager V."/>
            <person name="Krzyzanowska D."/>
            <person name="Jongedijk E."/>
            <person name="Cankar K."/>
            <person name="Beekwilder J."/>
            <person name="van Veen A."/>
            <person name="de Boer W."/>
            <person name="van Veen J.A."/>
            <person name="Garbeva P."/>
        </authorList>
    </citation>
    <scope>NUCLEOTIDE SEQUENCE [LARGE SCALE GENOMIC DNA]</scope>
    <source>
        <strain evidence="14 15">Ter282</strain>
    </source>
</reference>
<evidence type="ECO:0000256" key="2">
    <source>
        <dbReference type="ARBA" id="ARBA00006657"/>
    </source>
</evidence>
<dbReference type="InterPro" id="IPR011010">
    <property type="entry name" value="DNA_brk_join_enz"/>
</dbReference>
<organism evidence="14 15">
    <name type="scientific">Collimonas arenae</name>
    <dbReference type="NCBI Taxonomy" id="279058"/>
    <lineage>
        <taxon>Bacteria</taxon>
        <taxon>Pseudomonadati</taxon>
        <taxon>Pseudomonadota</taxon>
        <taxon>Betaproteobacteria</taxon>
        <taxon>Burkholderiales</taxon>
        <taxon>Oxalobacteraceae</taxon>
        <taxon>Collimonas</taxon>
    </lineage>
</organism>
<evidence type="ECO:0000259" key="12">
    <source>
        <dbReference type="PROSITE" id="PS51898"/>
    </source>
</evidence>
<proteinExistence type="inferred from homology"/>
<dbReference type="PANTHER" id="PTHR30349">
    <property type="entry name" value="PHAGE INTEGRASE-RELATED"/>
    <property type="match status" value="1"/>
</dbReference>
<evidence type="ECO:0000256" key="8">
    <source>
        <dbReference type="ARBA" id="ARBA00023172"/>
    </source>
</evidence>
<dbReference type="GO" id="GO:0006313">
    <property type="term" value="P:DNA transposition"/>
    <property type="evidence" value="ECO:0007669"/>
    <property type="project" value="UniProtKB-UniRule"/>
</dbReference>
<feature type="active site" evidence="10">
    <location>
        <position position="156"/>
    </location>
</feature>
<evidence type="ECO:0000256" key="10">
    <source>
        <dbReference type="HAMAP-Rule" id="MF_01808"/>
    </source>
</evidence>
<feature type="active site" evidence="10">
    <location>
        <position position="191"/>
    </location>
</feature>
<feature type="active site" description="O-(3'-phospho-DNA)-tyrosine intermediate" evidence="10">
    <location>
        <position position="299"/>
    </location>
</feature>
<comment type="subunit">
    <text evidence="10">Forms a cyclic heterotetrameric complex composed of two molecules of XerC and two molecules of XerD.</text>
</comment>
<dbReference type="PROSITE" id="PS51898">
    <property type="entry name" value="TYR_RECOMBINASE"/>
    <property type="match status" value="1"/>
</dbReference>
<dbReference type="PANTHER" id="PTHR30349:SF81">
    <property type="entry name" value="TYROSINE RECOMBINASE XERC"/>
    <property type="match status" value="1"/>
</dbReference>
<dbReference type="Pfam" id="PF02899">
    <property type="entry name" value="Phage_int_SAM_1"/>
    <property type="match status" value="1"/>
</dbReference>
<dbReference type="Proteomes" id="UP000071778">
    <property type="component" value="Chromosome"/>
</dbReference>
<evidence type="ECO:0000256" key="6">
    <source>
        <dbReference type="ARBA" id="ARBA00022908"/>
    </source>
</evidence>
<dbReference type="InterPro" id="IPR011931">
    <property type="entry name" value="Recomb_XerC"/>
</dbReference>
<evidence type="ECO:0000256" key="11">
    <source>
        <dbReference type="NCBIfam" id="TIGR02224"/>
    </source>
</evidence>
<dbReference type="OrthoDB" id="9801717at2"/>
<dbReference type="CDD" id="cd00798">
    <property type="entry name" value="INT_XerDC_C"/>
    <property type="match status" value="1"/>
</dbReference>
<keyword evidence="3 10" id="KW-0963">Cytoplasm</keyword>
<dbReference type="PATRIC" id="fig|279058.17.peg.4468"/>
<gene>
    <name evidence="10 14" type="primary">xerC</name>
    <name evidence="14" type="ORF">CAter282_4143</name>
</gene>
<dbReference type="GO" id="GO:0007059">
    <property type="term" value="P:chromosome segregation"/>
    <property type="evidence" value="ECO:0007669"/>
    <property type="project" value="UniProtKB-UniRule"/>
</dbReference>
<dbReference type="SUPFAM" id="SSF56349">
    <property type="entry name" value="DNA breaking-rejoining enzymes"/>
    <property type="match status" value="1"/>
</dbReference>
<dbReference type="Gene3D" id="1.10.443.10">
    <property type="entry name" value="Intergrase catalytic core"/>
    <property type="match status" value="1"/>
</dbReference>
<dbReference type="PROSITE" id="PS51900">
    <property type="entry name" value="CB"/>
    <property type="match status" value="1"/>
</dbReference>
<accession>A0A127QP14</accession>
<comment type="function">
    <text evidence="10">Site-specific tyrosine recombinase, which acts by catalyzing the cutting and rejoining of the recombining DNA molecules. The XerC-XerD complex is essential to convert dimers of the bacterial chromosome into monomers to permit their segregation at cell division. It also contributes to the segregational stability of plasmids.</text>
</comment>
<dbReference type="InterPro" id="IPR010998">
    <property type="entry name" value="Integrase_recombinase_N"/>
</dbReference>
<sequence length="324" mass="35276">MSRAANQAYLTAYLSSLAGQRQLSPHTISNYTRDLDELAGLTQGLGEGWDYAAVTHFHIRKFAAQLHSRGLSPNSIARKLSAWRGFFEWLAEQTTLASNPVDGVKAPKRAKPLPKALAADDAIHLVASGNPLAEAGSSLALCNQAMFELLYSSGLRVSELAGLDLRYTRQDGHESAGWIDFDAAEVTVTGKGNKMRNVPVGKPALQAIAAWLPQRETLLKGDQVNDISALFLTERGTRMSPRVIQLRLKHHAQSLGIASNVHPHVLRHSFASHMLQGSGDLRAVQELLGHASIAATQVYTALDFQRLAQVYDAAHPRAKKIPDK</sequence>
<evidence type="ECO:0000313" key="15">
    <source>
        <dbReference type="Proteomes" id="UP000071778"/>
    </source>
</evidence>
<dbReference type="InterPro" id="IPR050090">
    <property type="entry name" value="Tyrosine_recombinase_XerCD"/>
</dbReference>
<dbReference type="EMBL" id="CP013235">
    <property type="protein sequence ID" value="AMP11803.1"/>
    <property type="molecule type" value="Genomic_DNA"/>
</dbReference>
<dbReference type="InterPro" id="IPR004107">
    <property type="entry name" value="Integrase_SAM-like_N"/>
</dbReference>
<keyword evidence="4 10" id="KW-0132">Cell division</keyword>
<dbReference type="Pfam" id="PF00589">
    <property type="entry name" value="Phage_integrase"/>
    <property type="match status" value="1"/>
</dbReference>
<dbReference type="GO" id="GO:0051301">
    <property type="term" value="P:cell division"/>
    <property type="evidence" value="ECO:0007669"/>
    <property type="project" value="UniProtKB-UniRule"/>
</dbReference>
<dbReference type="AlphaFoldDB" id="A0A127QP14"/>
<name>A0A127QP14_9BURK</name>
<feature type="active site" evidence="10">
    <location>
        <position position="267"/>
    </location>
</feature>
<feature type="active site" evidence="10">
    <location>
        <position position="290"/>
    </location>
</feature>
<evidence type="ECO:0000256" key="4">
    <source>
        <dbReference type="ARBA" id="ARBA00022618"/>
    </source>
</evidence>
<feature type="domain" description="Core-binding (CB)" evidence="13">
    <location>
        <begin position="1"/>
        <end position="91"/>
    </location>
</feature>
<feature type="domain" description="Tyr recombinase" evidence="12">
    <location>
        <begin position="112"/>
        <end position="312"/>
    </location>
</feature>
<evidence type="ECO:0000313" key="14">
    <source>
        <dbReference type="EMBL" id="AMP11803.1"/>
    </source>
</evidence>
<keyword evidence="6 10" id="KW-0229">DNA integration</keyword>
<dbReference type="InterPro" id="IPR044068">
    <property type="entry name" value="CB"/>
</dbReference>
<keyword evidence="9 10" id="KW-0131">Cell cycle</keyword>
<keyword evidence="7 10" id="KW-0238">DNA-binding</keyword>
<keyword evidence="8 10" id="KW-0233">DNA recombination</keyword>
<evidence type="ECO:0000256" key="9">
    <source>
        <dbReference type="ARBA" id="ARBA00023306"/>
    </source>
</evidence>
<dbReference type="GO" id="GO:0005737">
    <property type="term" value="C:cytoplasm"/>
    <property type="evidence" value="ECO:0007669"/>
    <property type="project" value="UniProtKB-SubCell"/>
</dbReference>
<evidence type="ECO:0000256" key="3">
    <source>
        <dbReference type="ARBA" id="ARBA00022490"/>
    </source>
</evidence>
<evidence type="ECO:0000256" key="5">
    <source>
        <dbReference type="ARBA" id="ARBA00022829"/>
    </source>
</evidence>
<evidence type="ECO:0000256" key="7">
    <source>
        <dbReference type="ARBA" id="ARBA00023125"/>
    </source>
</evidence>
<protein>
    <recommendedName>
        <fullName evidence="10 11">Tyrosine recombinase XerC</fullName>
    </recommendedName>
</protein>
<evidence type="ECO:0000256" key="1">
    <source>
        <dbReference type="ARBA" id="ARBA00004496"/>
    </source>
</evidence>
<comment type="similarity">
    <text evidence="2 10">Belongs to the 'phage' integrase family. XerC subfamily.</text>
</comment>
<dbReference type="GO" id="GO:0009037">
    <property type="term" value="F:tyrosine-based site-specific recombinase activity"/>
    <property type="evidence" value="ECO:0007669"/>
    <property type="project" value="UniProtKB-UniRule"/>
</dbReference>
<dbReference type="InterPro" id="IPR013762">
    <property type="entry name" value="Integrase-like_cat_sf"/>
</dbReference>
<keyword evidence="5 10" id="KW-0159">Chromosome partition</keyword>
<dbReference type="InterPro" id="IPR002104">
    <property type="entry name" value="Integrase_catalytic"/>
</dbReference>